<reference evidence="1 2" key="1">
    <citation type="submission" date="2021-07" db="EMBL/GenBank/DDBJ databases">
        <title>The Aristolochia fimbriata genome: insights into angiosperm evolution, floral development and chemical biosynthesis.</title>
        <authorList>
            <person name="Jiao Y."/>
        </authorList>
    </citation>
    <scope>NUCLEOTIDE SEQUENCE [LARGE SCALE GENOMIC DNA]</scope>
    <source>
        <strain evidence="1">IBCAS-2021</strain>
        <tissue evidence="1">Leaf</tissue>
    </source>
</reference>
<dbReference type="GO" id="GO:0015996">
    <property type="term" value="P:chlorophyll catabolic process"/>
    <property type="evidence" value="ECO:0007669"/>
    <property type="project" value="TreeGrafter"/>
</dbReference>
<dbReference type="Gene3D" id="3.40.1500.20">
    <property type="match status" value="1"/>
</dbReference>
<evidence type="ECO:0008006" key="3">
    <source>
        <dbReference type="Google" id="ProtNLM"/>
    </source>
</evidence>
<dbReference type="Proteomes" id="UP000825729">
    <property type="component" value="Unassembled WGS sequence"/>
</dbReference>
<proteinExistence type="predicted"/>
<dbReference type="Pfam" id="PF06405">
    <property type="entry name" value="RCC_reductase"/>
    <property type="match status" value="1"/>
</dbReference>
<evidence type="ECO:0000313" key="2">
    <source>
        <dbReference type="Proteomes" id="UP000825729"/>
    </source>
</evidence>
<dbReference type="PANTHER" id="PTHR34685:SF2">
    <property type="entry name" value="RED CHLOROPHYLL CATABOLITE REDUCTASE, CHLOROPLASTIC"/>
    <property type="match status" value="1"/>
</dbReference>
<evidence type="ECO:0000313" key="1">
    <source>
        <dbReference type="EMBL" id="KAG9450879.1"/>
    </source>
</evidence>
<gene>
    <name evidence="1" type="ORF">H6P81_010844</name>
</gene>
<protein>
    <recommendedName>
        <fullName evidence="3">Red chlorophyll catabolite reductase</fullName>
    </recommendedName>
</protein>
<sequence length="329" mass="35937">MGVGLSDEATKKSLRLYSAVMFAAHHHLHLRPFSTPAPSPIKTRRLRQAAASSMSSSPSRPFLDFPHLSASHRRLMLSIVSSVHARLAPDLLPSSLPPDVQYFESPTGTSKGTLDIVKGREGSKIDFVLGSWIHCDLPTGSSLDIATVFAFLSATTDAPHLLIEFIQSSPTSLVLIVDLLPRKDLVLNPEYLHTFYERTHLENQRRELSKLPEAKPFLSSSLYIRSVLSPTALSVAIDCAGGRAAAGRMEEVEGELEGVAKEVVGIWLEGCACGEGRVVGEAEKRVLVERDNLVKKKAVEIDLAANLPRLFGEETAKRLVAAIQEVFRV</sequence>
<organism evidence="1 2">
    <name type="scientific">Aristolochia fimbriata</name>
    <name type="common">White veined hardy Dutchman's pipe vine</name>
    <dbReference type="NCBI Taxonomy" id="158543"/>
    <lineage>
        <taxon>Eukaryota</taxon>
        <taxon>Viridiplantae</taxon>
        <taxon>Streptophyta</taxon>
        <taxon>Embryophyta</taxon>
        <taxon>Tracheophyta</taxon>
        <taxon>Spermatophyta</taxon>
        <taxon>Magnoliopsida</taxon>
        <taxon>Magnoliidae</taxon>
        <taxon>Piperales</taxon>
        <taxon>Aristolochiaceae</taxon>
        <taxon>Aristolochia</taxon>
    </lineage>
</organism>
<dbReference type="GO" id="GO:0009507">
    <property type="term" value="C:chloroplast"/>
    <property type="evidence" value="ECO:0007669"/>
    <property type="project" value="TreeGrafter"/>
</dbReference>
<dbReference type="AlphaFoldDB" id="A0AAV7ER24"/>
<accession>A0AAV7ER24</accession>
<dbReference type="PANTHER" id="PTHR34685">
    <property type="entry name" value="RED CHLOROPHYLL CATABOLITE REDUCTASE, CHLOROPLASTIC"/>
    <property type="match status" value="1"/>
</dbReference>
<comment type="caution">
    <text evidence="1">The sequence shown here is derived from an EMBL/GenBank/DDBJ whole genome shotgun (WGS) entry which is preliminary data.</text>
</comment>
<dbReference type="GO" id="GO:0051743">
    <property type="term" value="F:red chlorophyll catabolite reductase activity"/>
    <property type="evidence" value="ECO:0007669"/>
    <property type="project" value="InterPro"/>
</dbReference>
<dbReference type="InterPro" id="IPR009439">
    <property type="entry name" value="RCC_reductase"/>
</dbReference>
<dbReference type="EMBL" id="JAINDJ010000004">
    <property type="protein sequence ID" value="KAG9450879.1"/>
    <property type="molecule type" value="Genomic_DNA"/>
</dbReference>
<keyword evidence="2" id="KW-1185">Reference proteome</keyword>
<name>A0AAV7ER24_ARIFI</name>